<sequence length="173" mass="19311">MKLLYAIHKYDVFMFSWLINASIHNTLAKVSRYVSRTGDGGLYVLVMALQYWEYGSQNLLLQSVLLAFAIERPVYFVLKNGFKRNRPEAALKNFHSFIRPSDKFSFPSGHTSAAFVMAVLLGHFFPLLLIPLCCWAGLVGFSRVALGVHFPTDILVGCAMGVTIALFSIGQIT</sequence>
<dbReference type="OrthoDB" id="9780507at2"/>
<evidence type="ECO:0000256" key="9">
    <source>
        <dbReference type="ARBA" id="ARBA00047594"/>
    </source>
</evidence>
<keyword evidence="5" id="KW-0378">Hydrolase</keyword>
<dbReference type="AlphaFoldDB" id="V5C5Q5"/>
<dbReference type="InterPro" id="IPR036938">
    <property type="entry name" value="PAP2/HPO_sf"/>
</dbReference>
<evidence type="ECO:0000256" key="8">
    <source>
        <dbReference type="ARBA" id="ARBA00032707"/>
    </source>
</evidence>
<dbReference type="EMBL" id="AYLO01000009">
    <property type="protein sequence ID" value="ESS73812.1"/>
    <property type="molecule type" value="Genomic_DNA"/>
</dbReference>
<gene>
    <name evidence="12" type="ORF">MGMO_9c00080</name>
</gene>
<reference evidence="12 13" key="1">
    <citation type="journal article" date="2013" name="Genome Announc.">
        <title>Draft Genome Sequence of the Methanotrophic Gammaproteobacterium Methyloglobulus morosus DSM 22980 Strain KoM1.</title>
        <authorList>
            <person name="Poehlein A."/>
            <person name="Deutzmann J.S."/>
            <person name="Daniel R."/>
            <person name="Simeonova D.D."/>
        </authorList>
    </citation>
    <scope>NUCLEOTIDE SEQUENCE [LARGE SCALE GENOMIC DNA]</scope>
    <source>
        <strain evidence="12 13">KoM1</strain>
    </source>
</reference>
<name>V5C5Q5_9GAMM</name>
<dbReference type="SUPFAM" id="SSF48317">
    <property type="entry name" value="Acid phosphatase/Vanadium-dependent haloperoxidase"/>
    <property type="match status" value="1"/>
</dbReference>
<evidence type="ECO:0000256" key="3">
    <source>
        <dbReference type="ARBA" id="ARBA00022475"/>
    </source>
</evidence>
<keyword evidence="3" id="KW-1003">Cell membrane</keyword>
<feature type="transmembrane region" description="Helical" evidence="10">
    <location>
        <begin position="113"/>
        <end position="138"/>
    </location>
</feature>
<evidence type="ECO:0000259" key="11">
    <source>
        <dbReference type="SMART" id="SM00014"/>
    </source>
</evidence>
<evidence type="ECO:0000313" key="13">
    <source>
        <dbReference type="Proteomes" id="UP000017842"/>
    </source>
</evidence>
<keyword evidence="13" id="KW-1185">Reference proteome</keyword>
<evidence type="ECO:0000256" key="5">
    <source>
        <dbReference type="ARBA" id="ARBA00022801"/>
    </source>
</evidence>
<evidence type="ECO:0000256" key="7">
    <source>
        <dbReference type="ARBA" id="ARBA00023136"/>
    </source>
</evidence>
<dbReference type="PANTHER" id="PTHR14969:SF62">
    <property type="entry name" value="DECAPRENYLPHOSPHORYL-5-PHOSPHORIBOSE PHOSPHATASE RV3807C-RELATED"/>
    <property type="match status" value="1"/>
</dbReference>
<comment type="catalytic activity">
    <reaction evidence="9">
        <text>di-trans,octa-cis-undecaprenyl diphosphate + H2O = di-trans,octa-cis-undecaprenyl phosphate + phosphate + H(+)</text>
        <dbReference type="Rhea" id="RHEA:28094"/>
        <dbReference type="ChEBI" id="CHEBI:15377"/>
        <dbReference type="ChEBI" id="CHEBI:15378"/>
        <dbReference type="ChEBI" id="CHEBI:43474"/>
        <dbReference type="ChEBI" id="CHEBI:58405"/>
        <dbReference type="ChEBI" id="CHEBI:60392"/>
        <dbReference type="EC" id="3.6.1.27"/>
    </reaction>
</comment>
<keyword evidence="7 10" id="KW-0472">Membrane</keyword>
<dbReference type="EC" id="3.6.1.27" evidence="2"/>
<dbReference type="SMART" id="SM00014">
    <property type="entry name" value="acidPPc"/>
    <property type="match status" value="1"/>
</dbReference>
<dbReference type="Proteomes" id="UP000017842">
    <property type="component" value="Unassembled WGS sequence"/>
</dbReference>
<evidence type="ECO:0000256" key="6">
    <source>
        <dbReference type="ARBA" id="ARBA00022989"/>
    </source>
</evidence>
<comment type="caution">
    <text evidence="12">The sequence shown here is derived from an EMBL/GenBank/DDBJ whole genome shotgun (WGS) entry which is preliminary data.</text>
</comment>
<evidence type="ECO:0000256" key="2">
    <source>
        <dbReference type="ARBA" id="ARBA00012374"/>
    </source>
</evidence>
<dbReference type="STRING" id="1116472.MGMO_9c00080"/>
<proteinExistence type="predicted"/>
<dbReference type="RefSeq" id="WP_023493223.1">
    <property type="nucleotide sequence ID" value="NZ_AYLO01000009.1"/>
</dbReference>
<keyword evidence="4 10" id="KW-0812">Transmembrane</keyword>
<protein>
    <recommendedName>
        <fullName evidence="2">undecaprenyl-diphosphate phosphatase</fullName>
        <ecNumber evidence="2">3.6.1.27</ecNumber>
    </recommendedName>
    <alternativeName>
        <fullName evidence="8">Undecaprenyl pyrophosphate phosphatase</fullName>
    </alternativeName>
</protein>
<dbReference type="Gene3D" id="1.20.144.10">
    <property type="entry name" value="Phosphatidic acid phosphatase type 2/haloperoxidase"/>
    <property type="match status" value="1"/>
</dbReference>
<organism evidence="12 13">
    <name type="scientific">Methyloglobulus morosus KoM1</name>
    <dbReference type="NCBI Taxonomy" id="1116472"/>
    <lineage>
        <taxon>Bacteria</taxon>
        <taxon>Pseudomonadati</taxon>
        <taxon>Pseudomonadota</taxon>
        <taxon>Gammaproteobacteria</taxon>
        <taxon>Methylococcales</taxon>
        <taxon>Methylococcaceae</taxon>
        <taxon>Methyloglobulus</taxon>
    </lineage>
</organism>
<dbReference type="InterPro" id="IPR000326">
    <property type="entry name" value="PAP2/HPO"/>
</dbReference>
<evidence type="ECO:0000256" key="4">
    <source>
        <dbReference type="ARBA" id="ARBA00022692"/>
    </source>
</evidence>
<feature type="transmembrane region" description="Helical" evidence="10">
    <location>
        <begin position="150"/>
        <end position="169"/>
    </location>
</feature>
<evidence type="ECO:0000256" key="10">
    <source>
        <dbReference type="SAM" id="Phobius"/>
    </source>
</evidence>
<dbReference type="CDD" id="cd01610">
    <property type="entry name" value="PAP2_like"/>
    <property type="match status" value="1"/>
</dbReference>
<evidence type="ECO:0000313" key="12">
    <source>
        <dbReference type="EMBL" id="ESS73812.1"/>
    </source>
</evidence>
<feature type="domain" description="Phosphatidic acid phosphatase type 2/haloperoxidase" evidence="11">
    <location>
        <begin position="60"/>
        <end position="169"/>
    </location>
</feature>
<comment type="subcellular location">
    <subcellularLocation>
        <location evidence="1">Cell membrane</location>
        <topology evidence="1">Multi-pass membrane protein</topology>
    </subcellularLocation>
</comment>
<dbReference type="PANTHER" id="PTHR14969">
    <property type="entry name" value="SPHINGOSINE-1-PHOSPHATE PHOSPHOHYDROLASE"/>
    <property type="match status" value="1"/>
</dbReference>
<evidence type="ECO:0000256" key="1">
    <source>
        <dbReference type="ARBA" id="ARBA00004651"/>
    </source>
</evidence>
<dbReference type="GO" id="GO:0050380">
    <property type="term" value="F:undecaprenyl-diphosphatase activity"/>
    <property type="evidence" value="ECO:0007669"/>
    <property type="project" value="UniProtKB-EC"/>
</dbReference>
<dbReference type="Pfam" id="PF01569">
    <property type="entry name" value="PAP2"/>
    <property type="match status" value="1"/>
</dbReference>
<keyword evidence="6 10" id="KW-1133">Transmembrane helix</keyword>
<accession>V5C5Q5</accession>
<dbReference type="eggNOG" id="COG0671">
    <property type="taxonomic scope" value="Bacteria"/>
</dbReference>
<dbReference type="GO" id="GO:0005886">
    <property type="term" value="C:plasma membrane"/>
    <property type="evidence" value="ECO:0007669"/>
    <property type="project" value="UniProtKB-SubCell"/>
</dbReference>